<dbReference type="InterPro" id="IPR013087">
    <property type="entry name" value="Znf_C2H2_type"/>
</dbReference>
<feature type="signal peptide" evidence="2">
    <location>
        <begin position="1"/>
        <end position="19"/>
    </location>
</feature>
<reference evidence="5" key="3">
    <citation type="submission" date="2025-08" db="UniProtKB">
        <authorList>
            <consortium name="RefSeq"/>
        </authorList>
    </citation>
    <scope>IDENTIFICATION</scope>
    <source>
        <strain evidence="5">NI907</strain>
    </source>
</reference>
<feature type="compositionally biased region" description="Polar residues" evidence="1">
    <location>
        <begin position="33"/>
        <end position="47"/>
    </location>
</feature>
<name>A0A6P8B789_PYRGI</name>
<evidence type="ECO:0000313" key="5">
    <source>
        <dbReference type="RefSeq" id="XP_030982884.1"/>
    </source>
</evidence>
<dbReference type="AlphaFoldDB" id="A0A6P8B789"/>
<dbReference type="KEGG" id="pgri:PgNI_06677"/>
<feature type="chain" id="PRO_5028444941" description="C2H2-type domain-containing protein" evidence="2">
    <location>
        <begin position="20"/>
        <end position="129"/>
    </location>
</feature>
<proteinExistence type="predicted"/>
<gene>
    <name evidence="5" type="ORF">PgNI_06677</name>
</gene>
<dbReference type="RefSeq" id="XP_030982884.1">
    <property type="nucleotide sequence ID" value="XM_031126698.1"/>
</dbReference>
<reference evidence="5" key="2">
    <citation type="submission" date="2019-10" db="EMBL/GenBank/DDBJ databases">
        <authorList>
            <consortium name="NCBI Genome Project"/>
        </authorList>
    </citation>
    <scope>NUCLEOTIDE SEQUENCE</scope>
    <source>
        <strain evidence="5">NI907</strain>
    </source>
</reference>
<sequence length="129" mass="14461">MQISNIVQLMILFSIGALAFPTPAGSGVHSPGIDQTQAGASGSSVNRNLHRADNSDRLQASSVQDRTKRPAWKQEFADQLRQAQLAQKPYQCPHCLDPISDEYSLHLHTEAFHKGAPFYSQKNYYYDRQ</sequence>
<evidence type="ECO:0000313" key="4">
    <source>
        <dbReference type="Proteomes" id="UP000515153"/>
    </source>
</evidence>
<keyword evidence="2" id="KW-0732">Signal</keyword>
<accession>A0A6P8B789</accession>
<keyword evidence="4" id="KW-1185">Reference proteome</keyword>
<feature type="domain" description="C2H2-type" evidence="3">
    <location>
        <begin position="92"/>
        <end position="113"/>
    </location>
</feature>
<dbReference type="Proteomes" id="UP000515153">
    <property type="component" value="Chromosome I"/>
</dbReference>
<organism evidence="4 5">
    <name type="scientific">Pyricularia grisea</name>
    <name type="common">Crabgrass-specific blast fungus</name>
    <name type="synonym">Magnaporthe grisea</name>
    <dbReference type="NCBI Taxonomy" id="148305"/>
    <lineage>
        <taxon>Eukaryota</taxon>
        <taxon>Fungi</taxon>
        <taxon>Dikarya</taxon>
        <taxon>Ascomycota</taxon>
        <taxon>Pezizomycotina</taxon>
        <taxon>Sordariomycetes</taxon>
        <taxon>Sordariomycetidae</taxon>
        <taxon>Magnaporthales</taxon>
        <taxon>Pyriculariaceae</taxon>
        <taxon>Pyricularia</taxon>
    </lineage>
</organism>
<evidence type="ECO:0000256" key="1">
    <source>
        <dbReference type="SAM" id="MobiDB-lite"/>
    </source>
</evidence>
<dbReference type="GeneID" id="41961607"/>
<dbReference type="PROSITE" id="PS00028">
    <property type="entry name" value="ZINC_FINGER_C2H2_1"/>
    <property type="match status" value="1"/>
</dbReference>
<evidence type="ECO:0000256" key="2">
    <source>
        <dbReference type="SAM" id="SignalP"/>
    </source>
</evidence>
<reference evidence="4 5" key="1">
    <citation type="journal article" date="2019" name="Mol. Biol. Evol.">
        <title>Blast fungal genomes show frequent chromosomal changes, gene gains and losses, and effector gene turnover.</title>
        <authorList>
            <person name="Gomez Luciano L.B."/>
            <person name="Jason Tsai I."/>
            <person name="Chuma I."/>
            <person name="Tosa Y."/>
            <person name="Chen Y.H."/>
            <person name="Li J.Y."/>
            <person name="Li M.Y."/>
            <person name="Jade Lu M.Y."/>
            <person name="Nakayashiki H."/>
            <person name="Li W.H."/>
        </authorList>
    </citation>
    <scope>NUCLEOTIDE SEQUENCE [LARGE SCALE GENOMIC DNA]</scope>
    <source>
        <strain evidence="4 5">NI907</strain>
    </source>
</reference>
<feature type="region of interest" description="Disordered" evidence="1">
    <location>
        <begin position="26"/>
        <end position="73"/>
    </location>
</feature>
<evidence type="ECO:0000259" key="3">
    <source>
        <dbReference type="PROSITE" id="PS00028"/>
    </source>
</evidence>
<protein>
    <recommendedName>
        <fullName evidence="3">C2H2-type domain-containing protein</fullName>
    </recommendedName>
</protein>